<keyword evidence="3" id="KW-1185">Reference proteome</keyword>
<organism evidence="2 3">
    <name type="scientific">Lysinibacillus halotolerans</name>
    <dbReference type="NCBI Taxonomy" id="1368476"/>
    <lineage>
        <taxon>Bacteria</taxon>
        <taxon>Bacillati</taxon>
        <taxon>Bacillota</taxon>
        <taxon>Bacilli</taxon>
        <taxon>Bacillales</taxon>
        <taxon>Bacillaceae</taxon>
        <taxon>Lysinibacillus</taxon>
    </lineage>
</organism>
<dbReference type="Proteomes" id="UP000279909">
    <property type="component" value="Unassembled WGS sequence"/>
</dbReference>
<keyword evidence="1" id="KW-0472">Membrane</keyword>
<gene>
    <name evidence="2" type="ORF">EC501_17575</name>
</gene>
<comment type="caution">
    <text evidence="2">The sequence shown here is derived from an EMBL/GenBank/DDBJ whole genome shotgun (WGS) entry which is preliminary data.</text>
</comment>
<evidence type="ECO:0000256" key="1">
    <source>
        <dbReference type="SAM" id="Phobius"/>
    </source>
</evidence>
<proteinExistence type="predicted"/>
<reference evidence="2 3" key="1">
    <citation type="journal article" date="2014" name="Int. J. Syst. Evol. Microbiol.">
        <title>Lysinibacillus halotolerans sp. nov., isolated from saline-alkaline soil.</title>
        <authorList>
            <person name="Kong D."/>
            <person name="Wang Y."/>
            <person name="Zhao B."/>
            <person name="Li Y."/>
            <person name="Song J."/>
            <person name="Zhai Y."/>
            <person name="Zhang C."/>
            <person name="Wang H."/>
            <person name="Chen X."/>
            <person name="Zhao B."/>
            <person name="Ruan Z."/>
        </authorList>
    </citation>
    <scope>NUCLEOTIDE SEQUENCE [LARGE SCALE GENOMIC DNA]</scope>
    <source>
        <strain evidence="2 3">MCCC 1A12703</strain>
    </source>
</reference>
<keyword evidence="1" id="KW-0812">Transmembrane</keyword>
<feature type="transmembrane region" description="Helical" evidence="1">
    <location>
        <begin position="6"/>
        <end position="22"/>
    </location>
</feature>
<dbReference type="RefSeq" id="WP_122973642.1">
    <property type="nucleotide sequence ID" value="NZ_RHLQ01000077.1"/>
</dbReference>
<dbReference type="AlphaFoldDB" id="A0A3M8H0Z9"/>
<evidence type="ECO:0000313" key="2">
    <source>
        <dbReference type="EMBL" id="RNC96167.1"/>
    </source>
</evidence>
<dbReference type="OrthoDB" id="2942198at2"/>
<dbReference type="EMBL" id="RHLQ01000077">
    <property type="protein sequence ID" value="RNC96167.1"/>
    <property type="molecule type" value="Genomic_DNA"/>
</dbReference>
<protein>
    <submittedName>
        <fullName evidence="2">Uncharacterized protein</fullName>
    </submittedName>
</protein>
<evidence type="ECO:0000313" key="3">
    <source>
        <dbReference type="Proteomes" id="UP000279909"/>
    </source>
</evidence>
<sequence length="138" mass="15992">MKKSYLIVMLLIILLGIIYFTFSTSSMKGASDNGTWEVVYKKVKEIEAGGAWKVSVTQVDEKEVNVKKLEFLENDKVISERNEFYEGRDIDGTEYSLHPFSFPDLYYGDAPKKGFTYFVIIIWEDEQGKTHKDKIELK</sequence>
<accession>A0A3M8H0Z9</accession>
<keyword evidence="1" id="KW-1133">Transmembrane helix</keyword>
<name>A0A3M8H0Z9_9BACI</name>